<dbReference type="Proteomes" id="UP000195402">
    <property type="component" value="Unassembled WGS sequence"/>
</dbReference>
<comment type="caution">
    <text evidence="2">The sequence shown here is derived from an EMBL/GenBank/DDBJ whole genome shotgun (WGS) entry which is preliminary data.</text>
</comment>
<dbReference type="OrthoDB" id="5418203at2759"/>
<name>A0A200PUW8_MACCD</name>
<feature type="compositionally biased region" description="Basic residues" evidence="1">
    <location>
        <begin position="152"/>
        <end position="168"/>
    </location>
</feature>
<keyword evidence="3" id="KW-1185">Reference proteome</keyword>
<feature type="region of interest" description="Disordered" evidence="1">
    <location>
        <begin position="117"/>
        <end position="168"/>
    </location>
</feature>
<feature type="compositionally biased region" description="Low complexity" evidence="1">
    <location>
        <begin position="131"/>
        <end position="145"/>
    </location>
</feature>
<protein>
    <submittedName>
        <fullName evidence="2">Uncharacterized protein</fullName>
    </submittedName>
</protein>
<proteinExistence type="predicted"/>
<organism evidence="2 3">
    <name type="scientific">Macleaya cordata</name>
    <name type="common">Five-seeded plume-poppy</name>
    <name type="synonym">Bocconia cordata</name>
    <dbReference type="NCBI Taxonomy" id="56857"/>
    <lineage>
        <taxon>Eukaryota</taxon>
        <taxon>Viridiplantae</taxon>
        <taxon>Streptophyta</taxon>
        <taxon>Embryophyta</taxon>
        <taxon>Tracheophyta</taxon>
        <taxon>Spermatophyta</taxon>
        <taxon>Magnoliopsida</taxon>
        <taxon>Ranunculales</taxon>
        <taxon>Papaveraceae</taxon>
        <taxon>Papaveroideae</taxon>
        <taxon>Macleaya</taxon>
    </lineage>
</organism>
<evidence type="ECO:0000313" key="2">
    <source>
        <dbReference type="EMBL" id="OVA02020.1"/>
    </source>
</evidence>
<gene>
    <name evidence="2" type="ORF">BVC80_8137g3</name>
</gene>
<accession>A0A200PUW8</accession>
<dbReference type="AlphaFoldDB" id="A0A200PUW8"/>
<evidence type="ECO:0000256" key="1">
    <source>
        <dbReference type="SAM" id="MobiDB-lite"/>
    </source>
</evidence>
<dbReference type="EMBL" id="MVGT01004021">
    <property type="protein sequence ID" value="OVA02020.1"/>
    <property type="molecule type" value="Genomic_DNA"/>
</dbReference>
<dbReference type="InParanoid" id="A0A200PUW8"/>
<reference evidence="2 3" key="1">
    <citation type="journal article" date="2017" name="Mol. Plant">
        <title>The Genome of Medicinal Plant Macleaya cordata Provides New Insights into Benzylisoquinoline Alkaloids Metabolism.</title>
        <authorList>
            <person name="Liu X."/>
            <person name="Liu Y."/>
            <person name="Huang P."/>
            <person name="Ma Y."/>
            <person name="Qing Z."/>
            <person name="Tang Q."/>
            <person name="Cao H."/>
            <person name="Cheng P."/>
            <person name="Zheng Y."/>
            <person name="Yuan Z."/>
            <person name="Zhou Y."/>
            <person name="Liu J."/>
            <person name="Tang Z."/>
            <person name="Zhuo Y."/>
            <person name="Zhang Y."/>
            <person name="Yu L."/>
            <person name="Huang J."/>
            <person name="Yang P."/>
            <person name="Peng Q."/>
            <person name="Zhang J."/>
            <person name="Jiang W."/>
            <person name="Zhang Z."/>
            <person name="Lin K."/>
            <person name="Ro D.K."/>
            <person name="Chen X."/>
            <person name="Xiong X."/>
            <person name="Shang Y."/>
            <person name="Huang S."/>
            <person name="Zeng J."/>
        </authorList>
    </citation>
    <scope>NUCLEOTIDE SEQUENCE [LARGE SCALE GENOMIC DNA]</scope>
    <source>
        <strain evidence="3">cv. BLH2017</strain>
        <tissue evidence="2">Root</tissue>
    </source>
</reference>
<evidence type="ECO:0000313" key="3">
    <source>
        <dbReference type="Proteomes" id="UP000195402"/>
    </source>
</evidence>
<sequence length="168" mass="18513">MMRPSFEPNTESERETLPEVLPHFAAADLEGVEENWSVAVEDLLDKGDTDGAISLLESLISKLETLKSLSSDLQLAAALSDLANLYSSRDFSLKADQLQTRAFLIKQDAFQILPSLGDSENTKDKDLAPEASVSAASAGDSSTASDDGDLKVRKKRNERERKKRERER</sequence>